<organism evidence="1 2">
    <name type="scientific">Pleurodeles waltl</name>
    <name type="common">Iberian ribbed newt</name>
    <dbReference type="NCBI Taxonomy" id="8319"/>
    <lineage>
        <taxon>Eukaryota</taxon>
        <taxon>Metazoa</taxon>
        <taxon>Chordata</taxon>
        <taxon>Craniata</taxon>
        <taxon>Vertebrata</taxon>
        <taxon>Euteleostomi</taxon>
        <taxon>Amphibia</taxon>
        <taxon>Batrachia</taxon>
        <taxon>Caudata</taxon>
        <taxon>Salamandroidea</taxon>
        <taxon>Salamandridae</taxon>
        <taxon>Pleurodelinae</taxon>
        <taxon>Pleurodeles</taxon>
    </lineage>
</organism>
<gene>
    <name evidence="1" type="ORF">NDU88_010499</name>
</gene>
<feature type="non-terminal residue" evidence="1">
    <location>
        <position position="1"/>
    </location>
</feature>
<accession>A0AAV7QXP2</accession>
<dbReference type="EMBL" id="JANPWB010000010">
    <property type="protein sequence ID" value="KAJ1144197.1"/>
    <property type="molecule type" value="Genomic_DNA"/>
</dbReference>
<dbReference type="Proteomes" id="UP001066276">
    <property type="component" value="Chromosome 6"/>
</dbReference>
<reference evidence="1" key="1">
    <citation type="journal article" date="2022" name="bioRxiv">
        <title>Sequencing and chromosome-scale assembly of the giantPleurodeles waltlgenome.</title>
        <authorList>
            <person name="Brown T."/>
            <person name="Elewa A."/>
            <person name="Iarovenko S."/>
            <person name="Subramanian E."/>
            <person name="Araus A.J."/>
            <person name="Petzold A."/>
            <person name="Susuki M."/>
            <person name="Suzuki K.-i.T."/>
            <person name="Hayashi T."/>
            <person name="Toyoda A."/>
            <person name="Oliveira C."/>
            <person name="Osipova E."/>
            <person name="Leigh N.D."/>
            <person name="Simon A."/>
            <person name="Yun M.H."/>
        </authorList>
    </citation>
    <scope>NUCLEOTIDE SEQUENCE</scope>
    <source>
        <strain evidence="1">20211129_DDA</strain>
        <tissue evidence="1">Liver</tissue>
    </source>
</reference>
<proteinExistence type="predicted"/>
<dbReference type="AlphaFoldDB" id="A0AAV7QXP2"/>
<evidence type="ECO:0000313" key="1">
    <source>
        <dbReference type="EMBL" id="KAJ1144197.1"/>
    </source>
</evidence>
<comment type="caution">
    <text evidence="1">The sequence shown here is derived from an EMBL/GenBank/DDBJ whole genome shotgun (WGS) entry which is preliminary data.</text>
</comment>
<protein>
    <submittedName>
        <fullName evidence="1">Uncharacterized protein</fullName>
    </submittedName>
</protein>
<sequence length="54" mass="6041">IPHASFVSLNPICVPFLCHVPDPLCSYVLSCRALTIPDEALKHLTTRCMLHRNP</sequence>
<keyword evidence="2" id="KW-1185">Reference proteome</keyword>
<feature type="non-terminal residue" evidence="1">
    <location>
        <position position="54"/>
    </location>
</feature>
<evidence type="ECO:0000313" key="2">
    <source>
        <dbReference type="Proteomes" id="UP001066276"/>
    </source>
</evidence>
<name>A0AAV7QXP2_PLEWA</name>